<evidence type="ECO:0000256" key="9">
    <source>
        <dbReference type="ARBA" id="ARBA00023136"/>
    </source>
</evidence>
<dbReference type="Pfam" id="PF07670">
    <property type="entry name" value="Gate"/>
    <property type="match status" value="2"/>
</dbReference>
<evidence type="ECO:0000256" key="1">
    <source>
        <dbReference type="ARBA" id="ARBA00003926"/>
    </source>
</evidence>
<feature type="transmembrane region" description="Helical" evidence="11">
    <location>
        <begin position="380"/>
        <end position="399"/>
    </location>
</feature>
<accession>A0ABQ0AVH7</accession>
<feature type="transmembrane region" description="Helical" evidence="11">
    <location>
        <begin position="471"/>
        <end position="489"/>
    </location>
</feature>
<evidence type="ECO:0000256" key="3">
    <source>
        <dbReference type="ARBA" id="ARBA00022448"/>
    </source>
</evidence>
<feature type="transmembrane region" description="Helical" evidence="11">
    <location>
        <begin position="356"/>
        <end position="375"/>
    </location>
</feature>
<dbReference type="PANTHER" id="PTHR43185:SF2">
    <property type="entry name" value="FERROUS IRON TRANSPORT PROTEIN B"/>
    <property type="match status" value="1"/>
</dbReference>
<dbReference type="InterPro" id="IPR011640">
    <property type="entry name" value="Fe2_transport_prot_B_C"/>
</dbReference>
<dbReference type="SUPFAM" id="SSF52540">
    <property type="entry name" value="P-loop containing nucleoside triphosphate hydrolases"/>
    <property type="match status" value="1"/>
</dbReference>
<protein>
    <recommendedName>
        <fullName evidence="10 11">Ferrous iron transport protein B</fullName>
    </recommendedName>
</protein>
<evidence type="ECO:0000256" key="11">
    <source>
        <dbReference type="RuleBase" id="RU362098"/>
    </source>
</evidence>
<dbReference type="PANTHER" id="PTHR43185">
    <property type="entry name" value="FERROUS IRON TRANSPORT PROTEIN B"/>
    <property type="match status" value="1"/>
</dbReference>
<dbReference type="Gene3D" id="3.40.50.300">
    <property type="entry name" value="P-loop containing nucleotide triphosphate hydrolases"/>
    <property type="match status" value="1"/>
</dbReference>
<evidence type="ECO:0000256" key="5">
    <source>
        <dbReference type="ARBA" id="ARBA00022692"/>
    </source>
</evidence>
<dbReference type="Gene3D" id="1.10.287.1770">
    <property type="match status" value="1"/>
</dbReference>
<feature type="transmembrane region" description="Helical" evidence="11">
    <location>
        <begin position="684"/>
        <end position="705"/>
    </location>
</feature>
<feature type="transmembrane region" description="Helical" evidence="11">
    <location>
        <begin position="603"/>
        <end position="628"/>
    </location>
</feature>
<keyword evidence="11" id="KW-0408">Iron</keyword>
<dbReference type="Pfam" id="PF02421">
    <property type="entry name" value="FeoB_N"/>
    <property type="match status" value="1"/>
</dbReference>
<feature type="transmembrane region" description="Helical" evidence="11">
    <location>
        <begin position="317"/>
        <end position="336"/>
    </location>
</feature>
<evidence type="ECO:0000259" key="12">
    <source>
        <dbReference type="PROSITE" id="PS51711"/>
    </source>
</evidence>
<keyword evidence="9 11" id="KW-0472">Membrane</keyword>
<dbReference type="CDD" id="cd01879">
    <property type="entry name" value="FeoB"/>
    <property type="match status" value="1"/>
</dbReference>
<evidence type="ECO:0000256" key="6">
    <source>
        <dbReference type="ARBA" id="ARBA00022741"/>
    </source>
</evidence>
<organism evidence="13 14">
    <name type="scientific">Enterocloster alcoholdehydrogenati</name>
    <dbReference type="NCBI Taxonomy" id="2547410"/>
    <lineage>
        <taxon>Bacteria</taxon>
        <taxon>Bacillati</taxon>
        <taxon>Bacillota</taxon>
        <taxon>Clostridia</taxon>
        <taxon>Lachnospirales</taxon>
        <taxon>Lachnospiraceae</taxon>
        <taxon>Enterocloster</taxon>
    </lineage>
</organism>
<evidence type="ECO:0000313" key="13">
    <source>
        <dbReference type="EMBL" id="GAA6268021.1"/>
    </source>
</evidence>
<dbReference type="InterPro" id="IPR027417">
    <property type="entry name" value="P-loop_NTPase"/>
</dbReference>
<comment type="subcellular location">
    <subcellularLocation>
        <location evidence="2 11">Cell membrane</location>
        <topology evidence="2 11">Multi-pass membrane protein</topology>
    </subcellularLocation>
</comment>
<comment type="similarity">
    <text evidence="11">Belongs to the TRAFAC class TrmE-Era-EngA-EngB-Septin-like GTPase superfamily. FeoB GTPase (TC 9.A.8) family.</text>
</comment>
<dbReference type="RefSeq" id="WP_390469412.1">
    <property type="nucleotide sequence ID" value="NZ_BAABXL010000001.1"/>
</dbReference>
<dbReference type="Proteomes" id="UP001600894">
    <property type="component" value="Unassembled WGS sequence"/>
</dbReference>
<reference evidence="13 14" key="1">
    <citation type="submission" date="2024-04" db="EMBL/GenBank/DDBJ databases">
        <title>Defined microbial consortia suppress multidrug-resistant proinflammatory Enterobacteriaceae via ecological control.</title>
        <authorList>
            <person name="Furuichi M."/>
            <person name="Kawaguchi T."/>
            <person name="Pust M."/>
            <person name="Yasuma K."/>
            <person name="Plichta D."/>
            <person name="Hasegawa N."/>
            <person name="Ohya T."/>
            <person name="Bhattarai S."/>
            <person name="Sasajima S."/>
            <person name="Aoto Y."/>
            <person name="Tuganbaev T."/>
            <person name="Yaginuma M."/>
            <person name="Ueda M."/>
            <person name="Okahashi N."/>
            <person name="Amafuji K."/>
            <person name="Kiridooshi Y."/>
            <person name="Sugita K."/>
            <person name="Strazar M."/>
            <person name="Skelly A."/>
            <person name="Suda W."/>
            <person name="Hattori M."/>
            <person name="Nakamoto N."/>
            <person name="Caballero S."/>
            <person name="Norman J."/>
            <person name="Olle B."/>
            <person name="Tanoue T."/>
            <person name="Arita M."/>
            <person name="Bucci V."/>
            <person name="Atarashi K."/>
            <person name="Xavier R."/>
            <person name="Honda K."/>
        </authorList>
    </citation>
    <scope>NUCLEOTIDE SEQUENCE [LARGE SCALE GENOMIC DNA]</scope>
    <source>
        <strain evidence="14">f13</strain>
    </source>
</reference>
<evidence type="ECO:0000256" key="10">
    <source>
        <dbReference type="NCBIfam" id="TIGR00437"/>
    </source>
</evidence>
<feature type="domain" description="FeoB-type G" evidence="12">
    <location>
        <begin position="26"/>
        <end position="192"/>
    </location>
</feature>
<proteinExistence type="inferred from homology"/>
<keyword evidence="14" id="KW-1185">Reference proteome</keyword>
<comment type="function">
    <text evidence="1 11">Probable transporter of a GTP-driven Fe(2+) uptake system.</text>
</comment>
<dbReference type="EMBL" id="BAABXL010000001">
    <property type="protein sequence ID" value="GAA6268021.1"/>
    <property type="molecule type" value="Genomic_DNA"/>
</dbReference>
<feature type="transmembrane region" description="Helical" evidence="11">
    <location>
        <begin position="496"/>
        <end position="516"/>
    </location>
</feature>
<dbReference type="InterPro" id="IPR050860">
    <property type="entry name" value="FeoB_GTPase"/>
</dbReference>
<feature type="transmembrane region" description="Helical" evidence="11">
    <location>
        <begin position="650"/>
        <end position="672"/>
    </location>
</feature>
<keyword evidence="4" id="KW-1003">Cell membrane</keyword>
<evidence type="ECO:0000256" key="8">
    <source>
        <dbReference type="ARBA" id="ARBA00023134"/>
    </source>
</evidence>
<gene>
    <name evidence="13" type="primary">feoB_2</name>
    <name evidence="13" type="ORF">F130042H8_10810</name>
</gene>
<dbReference type="Pfam" id="PF07664">
    <property type="entry name" value="FeoB_C"/>
    <property type="match status" value="1"/>
</dbReference>
<dbReference type="PROSITE" id="PS51711">
    <property type="entry name" value="G_FEOB"/>
    <property type="match status" value="1"/>
</dbReference>
<feature type="transmembrane region" description="Helical" evidence="11">
    <location>
        <begin position="553"/>
        <end position="574"/>
    </location>
</feature>
<sequence length="713" mass="77123">MKPAHSFLRKHPFNANDRSAGEPAGHLTAALAGNPNVGKSTLFNSLTGSSQHTGNWAGVTVSCSNGICRSKTGSYTLTDLPGTYSLMAHSEEEAVSRDFICFGDCDVTAVVCDATCLERNLNLVLQILETGKRTMVCVNLMDEAAKNRIRVDLEGLEAALGVPVSGTNARRRQTLGHFLLKLDAAVKEEAPAPFFIAYDPPIEAAISIVQPFTERFSPRLSPRWLALRLLEQDEGLLKAANTFLQEDLSQDAALSEALKQAQSVLYEAGIFEDGLKDRIVSGIVAAAEAIAAQTVSLPEGTYGLKDRYMDRILTGRIAGYPAMLLLLALVFWLTITGANYPSALLSDFFFSFQEKLIALFLAAGAPDWLTGALILGVYRVLAWVVSVMLPPMAIFFPLFTLLEDSGYLPRIAYNLDRPFQCCKACGKQALTMAMGFGCNAAGVTGCRIIDSPRERLLAILTNSFVPCNGRLPALITLISLFFAGSAGTYSSFSAALFLTLFILLGIAMTFFASWLLSATLLKGVPSSFTLELPPYRRPQIGRVIWRSVLDRTLFVLGRAAAVAAPAGLAIWILANISINNISLLGHISGCLDPLGRLLGMDGVILMAFILGLPANEIVIPIIVMAYTAQGTLMDPGSLADLKTLLVSQDWTWVTALCTMVFFLLHWPCSTTLMTIRKETGSMKWTCLAFFLPTACGMALCMMIAAGTRLLTFL</sequence>
<evidence type="ECO:0000256" key="2">
    <source>
        <dbReference type="ARBA" id="ARBA00004651"/>
    </source>
</evidence>
<dbReference type="Pfam" id="PF17910">
    <property type="entry name" value="FeoB_Cyto"/>
    <property type="match status" value="1"/>
</dbReference>
<evidence type="ECO:0000313" key="14">
    <source>
        <dbReference type="Proteomes" id="UP001600894"/>
    </source>
</evidence>
<keyword evidence="8 11" id="KW-0342">GTP-binding</keyword>
<dbReference type="InterPro" id="IPR011642">
    <property type="entry name" value="Gate_dom"/>
</dbReference>
<keyword evidence="6" id="KW-0547">Nucleotide-binding</keyword>
<keyword evidence="11" id="KW-0406">Ion transport</keyword>
<dbReference type="InterPro" id="IPR030389">
    <property type="entry name" value="G_FEOB_dom"/>
</dbReference>
<keyword evidence="11" id="KW-0410">Iron transport</keyword>
<name>A0ABQ0AVH7_9FIRM</name>
<keyword evidence="7 11" id="KW-1133">Transmembrane helix</keyword>
<evidence type="ECO:0000256" key="4">
    <source>
        <dbReference type="ARBA" id="ARBA00022475"/>
    </source>
</evidence>
<evidence type="ECO:0000256" key="7">
    <source>
        <dbReference type="ARBA" id="ARBA00022989"/>
    </source>
</evidence>
<dbReference type="InterPro" id="IPR003373">
    <property type="entry name" value="Fe2_transport_prot-B"/>
</dbReference>
<keyword evidence="5 11" id="KW-0812">Transmembrane</keyword>
<dbReference type="InterPro" id="IPR041069">
    <property type="entry name" value="FeoB_Cyto"/>
</dbReference>
<keyword evidence="3 11" id="KW-0813">Transport</keyword>
<comment type="caution">
    <text evidence="13">The sequence shown here is derived from an EMBL/GenBank/DDBJ whole genome shotgun (WGS) entry which is preliminary data.</text>
</comment>
<dbReference type="NCBIfam" id="TIGR00437">
    <property type="entry name" value="feoB"/>
    <property type="match status" value="1"/>
</dbReference>